<protein>
    <submittedName>
        <fullName evidence="2">Uncharacterized protein</fullName>
    </submittedName>
</protein>
<feature type="compositionally biased region" description="Basic and acidic residues" evidence="1">
    <location>
        <begin position="110"/>
        <end position="135"/>
    </location>
</feature>
<dbReference type="RefSeq" id="XP_056516489.1">
    <property type="nucleotide sequence ID" value="XM_056651639.1"/>
</dbReference>
<feature type="compositionally biased region" description="Low complexity" evidence="1">
    <location>
        <begin position="61"/>
        <end position="77"/>
    </location>
</feature>
<dbReference type="GeneID" id="81390807"/>
<feature type="region of interest" description="Disordered" evidence="1">
    <location>
        <begin position="50"/>
        <end position="166"/>
    </location>
</feature>
<evidence type="ECO:0000313" key="2">
    <source>
        <dbReference type="EMBL" id="KAJ5115298.1"/>
    </source>
</evidence>
<dbReference type="OrthoDB" id="4284875at2759"/>
<reference evidence="2" key="1">
    <citation type="submission" date="2022-11" db="EMBL/GenBank/DDBJ databases">
        <authorList>
            <person name="Petersen C."/>
        </authorList>
    </citation>
    <scope>NUCLEOTIDE SEQUENCE</scope>
    <source>
        <strain evidence="2">IBT 34128</strain>
    </source>
</reference>
<dbReference type="AlphaFoldDB" id="A0A9W9GAT3"/>
<evidence type="ECO:0000313" key="3">
    <source>
        <dbReference type="Proteomes" id="UP001141434"/>
    </source>
</evidence>
<feature type="compositionally biased region" description="Basic and acidic residues" evidence="1">
    <location>
        <begin position="145"/>
        <end position="155"/>
    </location>
</feature>
<dbReference type="Proteomes" id="UP001141434">
    <property type="component" value="Unassembled WGS sequence"/>
</dbReference>
<feature type="compositionally biased region" description="Basic and acidic residues" evidence="1">
    <location>
        <begin position="86"/>
        <end position="101"/>
    </location>
</feature>
<sequence>MGNTTWDHDKDKRLLVTILNISGAVLDYEAIATKMGDCSAEAVRQHLRALNRKNGDEAKDAPVTPTGTKAGTKATPKSSGRGHKKKAEEETPTKAADDKTPVKRKRGRPSKAEKAKEAEEAPEKENEAEPQKESTEEKEEDDTSEGPKKIAKLEKTPAPAAPAEEA</sequence>
<organism evidence="2 3">
    <name type="scientific">Penicillium alfredii</name>
    <dbReference type="NCBI Taxonomy" id="1506179"/>
    <lineage>
        <taxon>Eukaryota</taxon>
        <taxon>Fungi</taxon>
        <taxon>Dikarya</taxon>
        <taxon>Ascomycota</taxon>
        <taxon>Pezizomycotina</taxon>
        <taxon>Eurotiomycetes</taxon>
        <taxon>Eurotiomycetidae</taxon>
        <taxon>Eurotiales</taxon>
        <taxon>Aspergillaceae</taxon>
        <taxon>Penicillium</taxon>
    </lineage>
</organism>
<name>A0A9W9GAT3_9EURO</name>
<reference evidence="2" key="2">
    <citation type="journal article" date="2023" name="IMA Fungus">
        <title>Comparative genomic study of the Penicillium genus elucidates a diverse pangenome and 15 lateral gene transfer events.</title>
        <authorList>
            <person name="Petersen C."/>
            <person name="Sorensen T."/>
            <person name="Nielsen M.R."/>
            <person name="Sondergaard T.E."/>
            <person name="Sorensen J.L."/>
            <person name="Fitzpatrick D.A."/>
            <person name="Frisvad J.C."/>
            <person name="Nielsen K.L."/>
        </authorList>
    </citation>
    <scope>NUCLEOTIDE SEQUENCE</scope>
    <source>
        <strain evidence="2">IBT 34128</strain>
    </source>
</reference>
<proteinExistence type="predicted"/>
<keyword evidence="3" id="KW-1185">Reference proteome</keyword>
<feature type="compositionally biased region" description="Low complexity" evidence="1">
    <location>
        <begin position="157"/>
        <end position="166"/>
    </location>
</feature>
<dbReference type="EMBL" id="JAPMSZ010000001">
    <property type="protein sequence ID" value="KAJ5115298.1"/>
    <property type="molecule type" value="Genomic_DNA"/>
</dbReference>
<accession>A0A9W9GAT3</accession>
<comment type="caution">
    <text evidence="2">The sequence shown here is derived from an EMBL/GenBank/DDBJ whole genome shotgun (WGS) entry which is preliminary data.</text>
</comment>
<evidence type="ECO:0000256" key="1">
    <source>
        <dbReference type="SAM" id="MobiDB-lite"/>
    </source>
</evidence>
<gene>
    <name evidence="2" type="ORF">NUU61_001057</name>
</gene>